<dbReference type="PROSITE" id="PS00239">
    <property type="entry name" value="RECEPTOR_TYR_KIN_II"/>
    <property type="match status" value="1"/>
</dbReference>
<keyword evidence="9 17" id="KW-0472">Membrane</keyword>
<dbReference type="GO" id="GO:0005524">
    <property type="term" value="F:ATP binding"/>
    <property type="evidence" value="ECO:0007669"/>
    <property type="project" value="UniProtKB-UniRule"/>
</dbReference>
<evidence type="ECO:0000256" key="9">
    <source>
        <dbReference type="ARBA" id="ARBA00023136"/>
    </source>
</evidence>
<comment type="caution">
    <text evidence="19">The sequence shown here is derived from an EMBL/GenBank/DDBJ whole genome shotgun (WGS) entry which is preliminary data.</text>
</comment>
<dbReference type="CDD" id="cd00603">
    <property type="entry name" value="IPT_PCSR"/>
    <property type="match status" value="1"/>
</dbReference>
<dbReference type="FunFam" id="1.10.510.10:FF:000554">
    <property type="entry name" value="Predicted protein"/>
    <property type="match status" value="1"/>
</dbReference>
<dbReference type="Pfam" id="PF01833">
    <property type="entry name" value="TIG"/>
    <property type="match status" value="1"/>
</dbReference>
<gene>
    <name evidence="19" type="ORF">NP493_222g07010</name>
</gene>
<dbReference type="Gene3D" id="3.30.200.20">
    <property type="entry name" value="Phosphorylase Kinase, domain 1"/>
    <property type="match status" value="1"/>
</dbReference>
<keyword evidence="20" id="KW-1185">Reference proteome</keyword>
<evidence type="ECO:0000256" key="14">
    <source>
        <dbReference type="PROSITE-ProRule" id="PRU10141"/>
    </source>
</evidence>
<evidence type="ECO:0000256" key="13">
    <source>
        <dbReference type="ARBA" id="ARBA00051243"/>
    </source>
</evidence>
<evidence type="ECO:0000256" key="12">
    <source>
        <dbReference type="ARBA" id="ARBA00023180"/>
    </source>
</evidence>
<keyword evidence="5 14" id="KW-0547">Nucleotide-binding</keyword>
<evidence type="ECO:0000256" key="1">
    <source>
        <dbReference type="ARBA" id="ARBA00004167"/>
    </source>
</evidence>
<evidence type="ECO:0000313" key="19">
    <source>
        <dbReference type="EMBL" id="KAK2185829.1"/>
    </source>
</evidence>
<name>A0AAD9P0J3_RIDPI</name>
<dbReference type="GO" id="GO:0043235">
    <property type="term" value="C:receptor complex"/>
    <property type="evidence" value="ECO:0007669"/>
    <property type="project" value="TreeGrafter"/>
</dbReference>
<dbReference type="SUPFAM" id="SSF81296">
    <property type="entry name" value="E set domains"/>
    <property type="match status" value="2"/>
</dbReference>
<feature type="domain" description="Protein kinase" evidence="18">
    <location>
        <begin position="535"/>
        <end position="798"/>
    </location>
</feature>
<dbReference type="GO" id="GO:0005886">
    <property type="term" value="C:plasma membrane"/>
    <property type="evidence" value="ECO:0007669"/>
    <property type="project" value="TreeGrafter"/>
</dbReference>
<dbReference type="InterPro" id="IPR013783">
    <property type="entry name" value="Ig-like_fold"/>
</dbReference>
<dbReference type="SMART" id="SM00429">
    <property type="entry name" value="IPT"/>
    <property type="match status" value="3"/>
</dbReference>
<keyword evidence="11 15" id="KW-0675">Receptor</keyword>
<dbReference type="InterPro" id="IPR002011">
    <property type="entry name" value="Tyr_kinase_rcpt_2_CS"/>
</dbReference>
<feature type="transmembrane region" description="Helical" evidence="17">
    <location>
        <begin position="454"/>
        <end position="476"/>
    </location>
</feature>
<dbReference type="CDD" id="cd00102">
    <property type="entry name" value="IPT"/>
    <property type="match status" value="1"/>
</dbReference>
<dbReference type="AlphaFoldDB" id="A0AAD9P0J3"/>
<evidence type="ECO:0000256" key="7">
    <source>
        <dbReference type="ARBA" id="ARBA00022840"/>
    </source>
</evidence>
<feature type="binding site" evidence="14">
    <location>
        <position position="569"/>
    </location>
    <ligand>
        <name>ATP</name>
        <dbReference type="ChEBI" id="CHEBI:30616"/>
    </ligand>
</feature>
<dbReference type="GO" id="GO:0004714">
    <property type="term" value="F:transmembrane receptor protein tyrosine kinase activity"/>
    <property type="evidence" value="ECO:0007669"/>
    <property type="project" value="UniProtKB-EC"/>
</dbReference>
<evidence type="ECO:0000313" key="20">
    <source>
        <dbReference type="Proteomes" id="UP001209878"/>
    </source>
</evidence>
<evidence type="ECO:0000256" key="15">
    <source>
        <dbReference type="RuleBase" id="RU000312"/>
    </source>
</evidence>
<dbReference type="Proteomes" id="UP001209878">
    <property type="component" value="Unassembled WGS sequence"/>
</dbReference>
<protein>
    <recommendedName>
        <fullName evidence="15">Tyrosine-protein kinase receptor</fullName>
        <ecNumber evidence="15">2.7.10.1</ecNumber>
    </recommendedName>
</protein>
<accession>A0AAD9P0J3</accession>
<dbReference type="Gene3D" id="2.60.40.10">
    <property type="entry name" value="Immunoglobulins"/>
    <property type="match status" value="1"/>
</dbReference>
<dbReference type="InterPro" id="IPR011009">
    <property type="entry name" value="Kinase-like_dom_sf"/>
</dbReference>
<dbReference type="CDD" id="cd00192">
    <property type="entry name" value="PTKc"/>
    <property type="match status" value="1"/>
</dbReference>
<dbReference type="Gene3D" id="1.10.510.10">
    <property type="entry name" value="Transferase(Phosphotransferase) domain 1"/>
    <property type="match status" value="1"/>
</dbReference>
<dbReference type="InterPro" id="IPR008266">
    <property type="entry name" value="Tyr_kinase_AS"/>
</dbReference>
<dbReference type="InterPro" id="IPR017441">
    <property type="entry name" value="Protein_kinase_ATP_BS"/>
</dbReference>
<dbReference type="GO" id="GO:0007169">
    <property type="term" value="P:cell surface receptor protein tyrosine kinase signaling pathway"/>
    <property type="evidence" value="ECO:0007669"/>
    <property type="project" value="InterPro"/>
</dbReference>
<evidence type="ECO:0000256" key="10">
    <source>
        <dbReference type="ARBA" id="ARBA00023137"/>
    </source>
</evidence>
<dbReference type="InterPro" id="IPR001245">
    <property type="entry name" value="Ser-Thr/Tyr_kinase_cat_dom"/>
</dbReference>
<keyword evidence="7 14" id="KW-0067">ATP-binding</keyword>
<evidence type="ECO:0000256" key="3">
    <source>
        <dbReference type="ARBA" id="ARBA00022679"/>
    </source>
</evidence>
<dbReference type="PANTHER" id="PTHR24416:SF617">
    <property type="entry name" value="RET ONCOGENE, ISOFORM A"/>
    <property type="match status" value="1"/>
</dbReference>
<organism evidence="19 20">
    <name type="scientific">Ridgeia piscesae</name>
    <name type="common">Tubeworm</name>
    <dbReference type="NCBI Taxonomy" id="27915"/>
    <lineage>
        <taxon>Eukaryota</taxon>
        <taxon>Metazoa</taxon>
        <taxon>Spiralia</taxon>
        <taxon>Lophotrochozoa</taxon>
        <taxon>Annelida</taxon>
        <taxon>Polychaeta</taxon>
        <taxon>Sedentaria</taxon>
        <taxon>Canalipalpata</taxon>
        <taxon>Sabellida</taxon>
        <taxon>Siboglinidae</taxon>
        <taxon>Ridgeia</taxon>
    </lineage>
</organism>
<evidence type="ECO:0000256" key="2">
    <source>
        <dbReference type="ARBA" id="ARBA00022553"/>
    </source>
</evidence>
<dbReference type="InterPro" id="IPR002909">
    <property type="entry name" value="IPT_dom"/>
</dbReference>
<dbReference type="PRINTS" id="PR00109">
    <property type="entry name" value="TYRKINASE"/>
</dbReference>
<reference evidence="19" key="1">
    <citation type="journal article" date="2023" name="Mol. Biol. Evol.">
        <title>Third-Generation Sequencing Reveals the Adaptive Role of the Epigenome in Three Deep-Sea Polychaetes.</title>
        <authorList>
            <person name="Perez M."/>
            <person name="Aroh O."/>
            <person name="Sun Y."/>
            <person name="Lan Y."/>
            <person name="Juniper S.K."/>
            <person name="Young C.R."/>
            <person name="Angers B."/>
            <person name="Qian P.Y."/>
        </authorList>
    </citation>
    <scope>NUCLEOTIDE SEQUENCE</scope>
    <source>
        <strain evidence="19">R07B-5</strain>
    </source>
</reference>
<evidence type="ECO:0000256" key="17">
    <source>
        <dbReference type="SAM" id="Phobius"/>
    </source>
</evidence>
<evidence type="ECO:0000256" key="4">
    <source>
        <dbReference type="ARBA" id="ARBA00022692"/>
    </source>
</evidence>
<evidence type="ECO:0000256" key="5">
    <source>
        <dbReference type="ARBA" id="ARBA00022741"/>
    </source>
</evidence>
<dbReference type="InterPro" id="IPR020635">
    <property type="entry name" value="Tyr_kinase_cat_dom"/>
</dbReference>
<dbReference type="PROSITE" id="PS50011">
    <property type="entry name" value="PROTEIN_KINASE_DOM"/>
    <property type="match status" value="1"/>
</dbReference>
<dbReference type="PROSITE" id="PS00107">
    <property type="entry name" value="PROTEIN_KINASE_ATP"/>
    <property type="match status" value="1"/>
</dbReference>
<dbReference type="PROSITE" id="PS00109">
    <property type="entry name" value="PROTEIN_KINASE_TYR"/>
    <property type="match status" value="1"/>
</dbReference>
<dbReference type="InterPro" id="IPR050122">
    <property type="entry name" value="RTK"/>
</dbReference>
<proteinExistence type="inferred from homology"/>
<evidence type="ECO:0000256" key="8">
    <source>
        <dbReference type="ARBA" id="ARBA00022989"/>
    </source>
</evidence>
<comment type="subcellular location">
    <subcellularLocation>
        <location evidence="1">Membrane</location>
        <topology evidence="1">Single-pass membrane protein</topology>
    </subcellularLocation>
</comment>
<dbReference type="Pfam" id="PF07714">
    <property type="entry name" value="PK_Tyr_Ser-Thr"/>
    <property type="match status" value="1"/>
</dbReference>
<dbReference type="InterPro" id="IPR000719">
    <property type="entry name" value="Prot_kinase_dom"/>
</dbReference>
<evidence type="ECO:0000256" key="6">
    <source>
        <dbReference type="ARBA" id="ARBA00022777"/>
    </source>
</evidence>
<comment type="catalytic activity">
    <reaction evidence="13 15">
        <text>L-tyrosyl-[protein] + ATP = O-phospho-L-tyrosyl-[protein] + ADP + H(+)</text>
        <dbReference type="Rhea" id="RHEA:10596"/>
        <dbReference type="Rhea" id="RHEA-COMP:10136"/>
        <dbReference type="Rhea" id="RHEA-COMP:20101"/>
        <dbReference type="ChEBI" id="CHEBI:15378"/>
        <dbReference type="ChEBI" id="CHEBI:30616"/>
        <dbReference type="ChEBI" id="CHEBI:46858"/>
        <dbReference type="ChEBI" id="CHEBI:61978"/>
        <dbReference type="ChEBI" id="CHEBI:456216"/>
        <dbReference type="EC" id="2.7.10.1"/>
    </reaction>
</comment>
<comment type="similarity">
    <text evidence="15">Belongs to the protein kinase superfamily. Tyr protein kinase family. Insulin receptor subfamily.</text>
</comment>
<feature type="region of interest" description="Disordered" evidence="16">
    <location>
        <begin position="833"/>
        <end position="860"/>
    </location>
</feature>
<keyword evidence="6" id="KW-0418">Kinase</keyword>
<evidence type="ECO:0000256" key="11">
    <source>
        <dbReference type="ARBA" id="ARBA00023170"/>
    </source>
</evidence>
<keyword evidence="3" id="KW-0808">Transferase</keyword>
<keyword evidence="8 17" id="KW-1133">Transmembrane helix</keyword>
<dbReference type="InterPro" id="IPR014756">
    <property type="entry name" value="Ig_E-set"/>
</dbReference>
<keyword evidence="10" id="KW-0829">Tyrosine-protein kinase</keyword>
<dbReference type="EC" id="2.7.10.1" evidence="15"/>
<evidence type="ECO:0000256" key="16">
    <source>
        <dbReference type="SAM" id="MobiDB-lite"/>
    </source>
</evidence>
<keyword evidence="12" id="KW-0325">Glycoprotein</keyword>
<keyword evidence="2 15" id="KW-0597">Phosphoprotein</keyword>
<dbReference type="PANTHER" id="PTHR24416">
    <property type="entry name" value="TYROSINE-PROTEIN KINASE RECEPTOR"/>
    <property type="match status" value="1"/>
</dbReference>
<sequence length="860" mass="96124">MSLDLREGRPHYFLPSAARRRRDTDDVITQQEFLTATAIRVTFIGKPRTGSNHVVSELSVFPRNRCGCYEAGTKQGFHCLDGVCQCRAVAGVDVTAAGPKCRPYLSRMFPSFGPRSGGTRVVILGGFLGHENTSVAVRTWIEDLILETEYSNETSVHAITPRLTDASGRKDIMNVPTKLRVTLESRFELKTRETFVYKEDPVVERIEPQQSILSGGITQTIIGRHMDSVAVPFMNVTLVYRGRLFEQPKSVCTIRNSTAVLCPTPDIHLPPEISGLVTKRDLSHLVKHGGSTAPSGDIRSRRDTDTVNFDDMEFYIGLLLDGVPTYRNVSDALPEYGKLAMYKDPEVHEFEDEVLLFRPYSPHNDEHVIIKGERLDLGCTAGDYSVTVGDGRCTVLDLHTNQLVCRPPPSRPGLGSYHRDGAPRVKVVVGNIKVVVGYLLYEESLTASTAFRDGVIATVVVLLLLLLAALLGVCMYRKRHKLAKHLDRHLRRRSSHEPTNVYIGLRNNRPTGIIHAMDESLALRIEDAKIESWRMKLGRIIGKGNFGEVHVGLLLDADNAAKSQPVAIKTIRDVGTVSSVSEFLEEATVMHSFDHPNVLPLLGVVIANDRPFVIMPLMQNGDLRTFIAAPERSFTVRDLLDFGHQIAKGMAYLAAGHFIHRDLAARNCMVDQALKVKIADFGLARDIYNKDYYRAEDQQRPLPVKWMALEALQHSTFTTKSDVWSFGVVLWELMTRGVKPYADIDNVDLRRFLELGRRLEKPAVTPQCIYDLMQQCWQTDPDNRPSFAEACKTLDDILSEVINVESPDYANHYMAMVDVVGDRPLSERYQRMSSVVSDEETDPAADETKPLNATEVADGV</sequence>
<dbReference type="SUPFAM" id="SSF56112">
    <property type="entry name" value="Protein kinase-like (PK-like)"/>
    <property type="match status" value="1"/>
</dbReference>
<evidence type="ECO:0000259" key="18">
    <source>
        <dbReference type="PROSITE" id="PS50011"/>
    </source>
</evidence>
<keyword evidence="4 15" id="KW-0812">Transmembrane</keyword>
<dbReference type="SMART" id="SM00219">
    <property type="entry name" value="TyrKc"/>
    <property type="match status" value="1"/>
</dbReference>
<dbReference type="EMBL" id="JAODUO010000222">
    <property type="protein sequence ID" value="KAK2185829.1"/>
    <property type="molecule type" value="Genomic_DNA"/>
</dbReference>